<accession>A0ABP8INM0</accession>
<organism evidence="1 2">
    <name type="scientific">Kangiella marina</name>
    <dbReference type="NCBI Taxonomy" id="1079178"/>
    <lineage>
        <taxon>Bacteria</taxon>
        <taxon>Pseudomonadati</taxon>
        <taxon>Pseudomonadota</taxon>
        <taxon>Gammaproteobacteria</taxon>
        <taxon>Kangiellales</taxon>
        <taxon>Kangiellaceae</taxon>
        <taxon>Kangiella</taxon>
    </lineage>
</organism>
<comment type="caution">
    <text evidence="1">The sequence shown here is derived from an EMBL/GenBank/DDBJ whole genome shotgun (WGS) entry which is preliminary data.</text>
</comment>
<protein>
    <recommendedName>
        <fullName evidence="3">DUF2846 domain-containing protein</fullName>
    </recommendedName>
</protein>
<evidence type="ECO:0000313" key="1">
    <source>
        <dbReference type="EMBL" id="GAA4363972.1"/>
    </source>
</evidence>
<gene>
    <name evidence="1" type="ORF">GCM10023151_19670</name>
</gene>
<dbReference type="EMBL" id="BAABFV010000002">
    <property type="protein sequence ID" value="GAA4363972.1"/>
    <property type="molecule type" value="Genomic_DNA"/>
</dbReference>
<dbReference type="Proteomes" id="UP001501011">
    <property type="component" value="Unassembled WGS sequence"/>
</dbReference>
<name>A0ABP8INM0_9GAMM</name>
<evidence type="ECO:0008006" key="3">
    <source>
        <dbReference type="Google" id="ProtNLM"/>
    </source>
</evidence>
<sequence>MKTLLATLFVIIIAGCVSPAKQLKSISEVKEGYGMVSISFESSWPYKNESIWGRPLSIVYYDGKGGIGHGTIPYTGDPRPLLLELPAGTFEWTISIIDQRVYSNTLARFEVSKGEVTNLGKVYIDIQWDEGGGPVVHKLTQSGFGEVEKDLVKKGVENIKLVNRKCLFKGKSLVRMSNSVGNSYLTPYKCSKRSLEGTE</sequence>
<evidence type="ECO:0000313" key="2">
    <source>
        <dbReference type="Proteomes" id="UP001501011"/>
    </source>
</evidence>
<proteinExistence type="predicted"/>
<dbReference type="RefSeq" id="WP_345293050.1">
    <property type="nucleotide sequence ID" value="NZ_BAABFV010000002.1"/>
</dbReference>
<dbReference type="PROSITE" id="PS51257">
    <property type="entry name" value="PROKAR_LIPOPROTEIN"/>
    <property type="match status" value="1"/>
</dbReference>
<reference evidence="2" key="1">
    <citation type="journal article" date="2019" name="Int. J. Syst. Evol. Microbiol.">
        <title>The Global Catalogue of Microorganisms (GCM) 10K type strain sequencing project: providing services to taxonomists for standard genome sequencing and annotation.</title>
        <authorList>
            <consortium name="The Broad Institute Genomics Platform"/>
            <consortium name="The Broad Institute Genome Sequencing Center for Infectious Disease"/>
            <person name="Wu L."/>
            <person name="Ma J."/>
        </authorList>
    </citation>
    <scope>NUCLEOTIDE SEQUENCE [LARGE SCALE GENOMIC DNA]</scope>
    <source>
        <strain evidence="2">JCM 17728</strain>
    </source>
</reference>
<keyword evidence="2" id="KW-1185">Reference proteome</keyword>